<evidence type="ECO:0000256" key="2">
    <source>
        <dbReference type="ARBA" id="ARBA00012652"/>
    </source>
</evidence>
<dbReference type="Gene3D" id="2.60.40.10">
    <property type="entry name" value="Immunoglobulins"/>
    <property type="match status" value="1"/>
</dbReference>
<dbReference type="AlphaFoldDB" id="A0A5B8VZB6"/>
<dbReference type="SUPFAM" id="SSF48208">
    <property type="entry name" value="Six-hairpin glycosidases"/>
    <property type="match status" value="1"/>
</dbReference>
<dbReference type="Pfam" id="PF05592">
    <property type="entry name" value="Bac_rhamnosid"/>
    <property type="match status" value="1"/>
</dbReference>
<feature type="domain" description="Alpha-L-rhamnosidase concanavalin-like" evidence="5">
    <location>
        <begin position="636"/>
        <end position="742"/>
    </location>
</feature>
<evidence type="ECO:0000259" key="8">
    <source>
        <dbReference type="Pfam" id="PF17390"/>
    </source>
</evidence>
<dbReference type="InterPro" id="IPR008902">
    <property type="entry name" value="Rhamnosid_concanavalin"/>
</dbReference>
<sequence length="1226" mass="135360">MKKSCLFAFKSITLVFALVFFIYPGNDAAAFATQLKANPAASIDNLQVEYTDKPMGIDVETPRFSWQMKAPAGARGYVQLSYQLEVKDGAGKPVWSTGKVNSSKSSGIEYAGKKLKAATRYTWKVTVWDQTGAMLTNTSWFETGLMNADPGLSAWDGATWIGGGNNDLVLYSKYLPVFNMNYKLAIAPGSTRASIIMGANDARLMDKNKNIFQVENKMNESYFKIELDISKLGSAGTGNAKINIYRSGYTGNDTATRVLKSFDIKTSVINEGNKNKEHRFAIYNEMGTLTFSVDGDYDFLVDNDKTPAGAQPVFPPRGPHRAVVTLNPLGARDVISFGLLCDIGYAVDAGQQAAFSGLEVSNARKPGNILFKEDLSAQHYAGIYKSFIGNGGISIKNDRFQVSGGSQGVFAVADPSHNSMPMLRTQFETNSKKITSARLYVTARGIYEVYLNGKRVGNDYYNPGLTQYNITHLYQTYDVTTMVNNGQNAIGAMLGEGWWSGLLSYGTIWNHFGDRQSLLAKLVIKYADGSKKVITTNDKDWKYYNKGPIVYSSLDMGEVYDASLEAGINNWTTVSYNDNAWQKAVKVPVDGTTYSGVSYDFFGHKDELNYDKLSLIGQIGQPAGIYKTLTAQSMQEVRKGVYVYNMGQNMVGVPKIYIKNGKAGKKLLLRYAEVLYPALKQSGKNVGMIMTENYRGALSQDVYTMKDGEQTFQPHFTSHGYQYIEITGVDAPLPLSAVQGLAISSIHKLTADYVTSNPKVNKLWSNLTWSNIDNFLTIPTDCPQRNERMGWSGDISIFSRTATYLSNSDQFLRRHLFALRDLQMPNGKFTDIAPVGGGFGGVLWGSAGITIPWEAYQQYEDVALLKEHYPAMARYMSFIDSTISKKNGLSSDSQLGDWLGPQNNQLGTDYLVTAYHIFDLGIMVKIASALNKPDDAAKYQERYDERKAFFNKTFINADKKAMGLLGGGIFAPRDAKQEFKVADIQTAYAVGLSLGVFNDENTPYMAKNLQAAVERENKDDDGITRPKYSLMTGFIGTAWISKSLSDYGHADLAYKVLQNDHYPSWLYAIDQGATTIWERLNGYTVENGFGGNNSMNSFNHYSFGAVGQWMMAYSLGIQRGEVGFKNFILQPEPDPTGQMTYAKGYYDSPYGRISSSWKTAGTNLIYNARVPANTKATLYLPAASAAAVTEGGKPADKVKGIKFLRYADGKAVYELASGSYVFSVEK</sequence>
<gene>
    <name evidence="9" type="ORF">FSB76_08400</name>
</gene>
<evidence type="ECO:0000259" key="7">
    <source>
        <dbReference type="Pfam" id="PF17389"/>
    </source>
</evidence>
<comment type="catalytic activity">
    <reaction evidence="1">
        <text>Hydrolysis of terminal non-reducing alpha-L-rhamnose residues in alpha-L-rhamnosides.</text>
        <dbReference type="EC" id="3.2.1.40"/>
    </reaction>
</comment>
<dbReference type="Pfam" id="PF17390">
    <property type="entry name" value="Bac_rhamnosid_C"/>
    <property type="match status" value="1"/>
</dbReference>
<dbReference type="InterPro" id="IPR013737">
    <property type="entry name" value="Bac_rhamnosid_N"/>
</dbReference>
<evidence type="ECO:0000313" key="9">
    <source>
        <dbReference type="EMBL" id="QEC75965.1"/>
    </source>
</evidence>
<dbReference type="EC" id="3.2.1.40" evidence="2"/>
<organism evidence="9 10">
    <name type="scientific">Mucilaginibacter ginsenosidivorax</name>
    <dbReference type="NCBI Taxonomy" id="862126"/>
    <lineage>
        <taxon>Bacteria</taxon>
        <taxon>Pseudomonadati</taxon>
        <taxon>Bacteroidota</taxon>
        <taxon>Sphingobacteriia</taxon>
        <taxon>Sphingobacteriales</taxon>
        <taxon>Sphingobacteriaceae</taxon>
        <taxon>Mucilaginibacter</taxon>
    </lineage>
</organism>
<evidence type="ECO:0000313" key="10">
    <source>
        <dbReference type="Proteomes" id="UP000321362"/>
    </source>
</evidence>
<dbReference type="GO" id="GO:0030596">
    <property type="term" value="F:alpha-L-rhamnosidase activity"/>
    <property type="evidence" value="ECO:0007669"/>
    <property type="project" value="UniProtKB-EC"/>
</dbReference>
<keyword evidence="3" id="KW-0378">Hydrolase</keyword>
<feature type="domain" description="Alpha-L-rhamnosidase six-hairpin glycosidase" evidence="7">
    <location>
        <begin position="753"/>
        <end position="1112"/>
    </location>
</feature>
<dbReference type="Gene3D" id="1.50.10.10">
    <property type="match status" value="1"/>
</dbReference>
<dbReference type="GO" id="GO:0005975">
    <property type="term" value="P:carbohydrate metabolic process"/>
    <property type="evidence" value="ECO:0007669"/>
    <property type="project" value="InterPro"/>
</dbReference>
<dbReference type="Proteomes" id="UP000321362">
    <property type="component" value="Chromosome"/>
</dbReference>
<protein>
    <recommendedName>
        <fullName evidence="2">alpha-L-rhamnosidase</fullName>
        <ecNumber evidence="2">3.2.1.40</ecNumber>
    </recommendedName>
</protein>
<dbReference type="KEGG" id="mgk:FSB76_08400"/>
<dbReference type="OrthoDB" id="9766741at2"/>
<dbReference type="InterPro" id="IPR016007">
    <property type="entry name" value="Alpha_rhamnosid"/>
</dbReference>
<accession>A0A5B8VZB6</accession>
<dbReference type="PANTHER" id="PTHR33307:SF6">
    <property type="entry name" value="ALPHA-RHAMNOSIDASE (EUROFUNG)-RELATED"/>
    <property type="match status" value="1"/>
</dbReference>
<dbReference type="Gene3D" id="2.60.420.10">
    <property type="entry name" value="Maltose phosphorylase, domain 3"/>
    <property type="match status" value="1"/>
</dbReference>
<feature type="domain" description="Alpha-L-rhamnosidase C-terminal" evidence="8">
    <location>
        <begin position="1116"/>
        <end position="1191"/>
    </location>
</feature>
<dbReference type="Pfam" id="PF17389">
    <property type="entry name" value="Bac_rhamnosid6H"/>
    <property type="match status" value="1"/>
</dbReference>
<dbReference type="InterPro" id="IPR012341">
    <property type="entry name" value="6hp_glycosidase-like_sf"/>
</dbReference>
<evidence type="ECO:0000256" key="4">
    <source>
        <dbReference type="SAM" id="SignalP"/>
    </source>
</evidence>
<dbReference type="Pfam" id="PF25788">
    <property type="entry name" value="Ig_Rha78A_N"/>
    <property type="match status" value="1"/>
</dbReference>
<feature type="domain" description="Bacterial alpha-L-rhamnosidase N-terminal" evidence="6">
    <location>
        <begin position="432"/>
        <end position="592"/>
    </location>
</feature>
<dbReference type="Gene3D" id="2.60.120.260">
    <property type="entry name" value="Galactose-binding domain-like"/>
    <property type="match status" value="2"/>
</dbReference>
<evidence type="ECO:0000256" key="1">
    <source>
        <dbReference type="ARBA" id="ARBA00001445"/>
    </source>
</evidence>
<feature type="signal peptide" evidence="4">
    <location>
        <begin position="1"/>
        <end position="28"/>
    </location>
</feature>
<evidence type="ECO:0000259" key="5">
    <source>
        <dbReference type="Pfam" id="PF05592"/>
    </source>
</evidence>
<name>A0A5B8VZB6_9SPHI</name>
<proteinExistence type="predicted"/>
<dbReference type="Pfam" id="PF08531">
    <property type="entry name" value="Bac_rhamnosid_N"/>
    <property type="match status" value="1"/>
</dbReference>
<dbReference type="PANTHER" id="PTHR33307">
    <property type="entry name" value="ALPHA-RHAMNOSIDASE (EUROFUNG)"/>
    <property type="match status" value="1"/>
</dbReference>
<feature type="chain" id="PRO_5022768361" description="alpha-L-rhamnosidase" evidence="4">
    <location>
        <begin position="29"/>
        <end position="1226"/>
    </location>
</feature>
<evidence type="ECO:0000256" key="3">
    <source>
        <dbReference type="ARBA" id="ARBA00022801"/>
    </source>
</evidence>
<keyword evidence="10" id="KW-1185">Reference proteome</keyword>
<keyword evidence="4" id="KW-0732">Signal</keyword>
<dbReference type="InterPro" id="IPR035398">
    <property type="entry name" value="Bac_rhamnosid_C"/>
</dbReference>
<dbReference type="InterPro" id="IPR008928">
    <property type="entry name" value="6-hairpin_glycosidase_sf"/>
</dbReference>
<dbReference type="InterPro" id="IPR013783">
    <property type="entry name" value="Ig-like_fold"/>
</dbReference>
<reference evidence="9 10" key="1">
    <citation type="journal article" date="2013" name="J. Microbiol.">
        <title>Mucilaginibacter ginsenosidivorax sp. nov., with ginsenoside converting activity isolated from sediment.</title>
        <authorList>
            <person name="Kim J.K."/>
            <person name="Choi T.E."/>
            <person name="Liu Q.M."/>
            <person name="Park H.Y."/>
            <person name="Yi T.H."/>
            <person name="Yoon M.H."/>
            <person name="Kim S.C."/>
            <person name="Im W.T."/>
        </authorList>
    </citation>
    <scope>NUCLEOTIDE SEQUENCE [LARGE SCALE GENOMIC DNA]</scope>
    <source>
        <strain evidence="9 10">KHI28</strain>
    </source>
</reference>
<dbReference type="EMBL" id="CP042437">
    <property type="protein sequence ID" value="QEC75965.1"/>
    <property type="molecule type" value="Genomic_DNA"/>
</dbReference>
<dbReference type="InterPro" id="IPR035396">
    <property type="entry name" value="Bac_rhamnosid6H"/>
</dbReference>
<evidence type="ECO:0000259" key="6">
    <source>
        <dbReference type="Pfam" id="PF08531"/>
    </source>
</evidence>
<dbReference type="RefSeq" id="WP_147053148.1">
    <property type="nucleotide sequence ID" value="NZ_CP042437.1"/>
</dbReference>